<evidence type="ECO:0000256" key="1">
    <source>
        <dbReference type="ARBA" id="ARBA00000382"/>
    </source>
</evidence>
<dbReference type="SMART" id="SM00768">
    <property type="entry name" value="X8"/>
    <property type="match status" value="1"/>
</dbReference>
<keyword evidence="12" id="KW-0449">Lipoprotein</keyword>
<keyword evidence="8 19" id="KW-0378">Hydrolase</keyword>
<keyword evidence="9" id="KW-0472">Membrane</keyword>
<evidence type="ECO:0000256" key="6">
    <source>
        <dbReference type="ARBA" id="ARBA00022622"/>
    </source>
</evidence>
<dbReference type="SUPFAM" id="SSF51445">
    <property type="entry name" value="(Trans)glycosidases"/>
    <property type="match status" value="1"/>
</dbReference>
<dbReference type="GO" id="GO:0005975">
    <property type="term" value="P:carbohydrate metabolic process"/>
    <property type="evidence" value="ECO:0007669"/>
    <property type="project" value="InterPro"/>
</dbReference>
<dbReference type="Gene3D" id="1.20.58.1040">
    <property type="match status" value="1"/>
</dbReference>
<evidence type="ECO:0000256" key="13">
    <source>
        <dbReference type="ARBA" id="ARBA00023295"/>
    </source>
</evidence>
<dbReference type="PANTHER" id="PTHR31044:SF140">
    <property type="entry name" value="EXPRESSED PROTEIN"/>
    <property type="match status" value="1"/>
</dbReference>
<dbReference type="InterPro" id="IPR012946">
    <property type="entry name" value="X8"/>
</dbReference>
<keyword evidence="10" id="KW-1015">Disulfide bond</keyword>
<reference evidence="20" key="1">
    <citation type="journal article" date="2010" name="Nat. Biotechnol.">
        <title>Draft genome sequence of the oilseed species Ricinus communis.</title>
        <authorList>
            <person name="Chan A.P."/>
            <person name="Crabtree J."/>
            <person name="Zhao Q."/>
            <person name="Lorenzi H."/>
            <person name="Orvis J."/>
            <person name="Puiu D."/>
            <person name="Melake-Berhan A."/>
            <person name="Jones K.M."/>
            <person name="Redman J."/>
            <person name="Chen G."/>
            <person name="Cahoon E.B."/>
            <person name="Gedil M."/>
            <person name="Stanke M."/>
            <person name="Haas B.J."/>
            <person name="Wortman J.R."/>
            <person name="Fraser-Liggett C.M."/>
            <person name="Ravel J."/>
            <person name="Rabinowicz P.D."/>
        </authorList>
    </citation>
    <scope>NUCLEOTIDE SEQUENCE [LARGE SCALE GENOMIC DNA]</scope>
    <source>
        <strain evidence="20">cv. Hale</strain>
    </source>
</reference>
<keyword evidence="6" id="KW-0336">GPI-anchor</keyword>
<dbReference type="STRING" id="3988.B9SGZ4"/>
<comment type="catalytic activity">
    <reaction evidence="1">
        <text>Hydrolysis of (1-&gt;3)-beta-D-glucosidic linkages in (1-&gt;3)-beta-D-glucans.</text>
        <dbReference type="EC" id="3.2.1.39"/>
    </reaction>
</comment>
<sequence>MLKMGFLLFNLFLLSFLGLTGAGQESIQLLNLYDATPEVIQAMSHSAHPLAISVSLEDLTGVSSSVLKAENWLRTHVLAHFPATKITTIVVGSTILCQNEQDHNLGMILPSLRNIYYSLTRWGIEREVKVSAAFSFNCFNPNSILNKDDLAEKVIRPLLHFLHSVNSTYSINLPPNLSSLSHEAMNLLSSKTESFKKFGSFGPNKINVVVNSQRHKLLMNRKLSTVESKIANPFPARPTPLPETSQPPIHSSIGFSVPANIAKNPHPPLSYAASPPPLSYPHASPPPMVFPFAPQQPPFAGPPAGGPYGYLPPCNPADTTIAPAPALGGIVQELWCVAKPSVPAETLQEALDYACGDGGADCAEIMPNGNCFYPDTVVAHASYAFNSYFQKNKRNGGSCSFGGTAMLITSDPSFSSARDSQAIMQVRNREY</sequence>
<evidence type="ECO:0000256" key="10">
    <source>
        <dbReference type="ARBA" id="ARBA00023157"/>
    </source>
</evidence>
<evidence type="ECO:0000256" key="11">
    <source>
        <dbReference type="ARBA" id="ARBA00023180"/>
    </source>
</evidence>
<keyword evidence="5" id="KW-1003">Cell membrane</keyword>
<dbReference type="eggNOG" id="ENOG502QQ5G">
    <property type="taxonomic scope" value="Eukaryota"/>
</dbReference>
<dbReference type="EC" id="3.2.1.39" evidence="4"/>
<evidence type="ECO:0000256" key="15">
    <source>
        <dbReference type="ARBA" id="ARBA00033417"/>
    </source>
</evidence>
<evidence type="ECO:0000256" key="12">
    <source>
        <dbReference type="ARBA" id="ARBA00023288"/>
    </source>
</evidence>
<dbReference type="Gene3D" id="3.20.20.80">
    <property type="entry name" value="Glycosidases"/>
    <property type="match status" value="1"/>
</dbReference>
<dbReference type="GO" id="GO:0009506">
    <property type="term" value="C:plasmodesma"/>
    <property type="evidence" value="ECO:0007669"/>
    <property type="project" value="UniProtKB-ARBA"/>
</dbReference>
<evidence type="ECO:0000313" key="20">
    <source>
        <dbReference type="Proteomes" id="UP000008311"/>
    </source>
</evidence>
<evidence type="ECO:0000256" key="4">
    <source>
        <dbReference type="ARBA" id="ARBA00012780"/>
    </source>
</evidence>
<comment type="similarity">
    <text evidence="3 16">Belongs to the glycosyl hydrolase 17 family.</text>
</comment>
<feature type="domain" description="X8" evidence="18">
    <location>
        <begin position="334"/>
        <end position="417"/>
    </location>
</feature>
<dbReference type="FunFam" id="1.20.58.1040:FF:000001">
    <property type="entry name" value="Glucan endo-1,3-beta-glucosidase 4"/>
    <property type="match status" value="1"/>
</dbReference>
<keyword evidence="7 17" id="KW-0732">Signal</keyword>
<dbReference type="Pfam" id="PF07983">
    <property type="entry name" value="X8"/>
    <property type="match status" value="1"/>
</dbReference>
<evidence type="ECO:0000313" key="19">
    <source>
        <dbReference type="EMBL" id="EEF37091.1"/>
    </source>
</evidence>
<keyword evidence="11" id="KW-0325">Glycoprotein</keyword>
<dbReference type="Pfam" id="PF00332">
    <property type="entry name" value="Glyco_hydro_17"/>
    <property type="match status" value="1"/>
</dbReference>
<dbReference type="EMBL" id="EQ973956">
    <property type="protein sequence ID" value="EEF37091.1"/>
    <property type="molecule type" value="Genomic_DNA"/>
</dbReference>
<proteinExistence type="inferred from homology"/>
<dbReference type="InParanoid" id="B9SGZ4"/>
<dbReference type="InterPro" id="IPR000490">
    <property type="entry name" value="Glyco_hydro_17"/>
</dbReference>
<dbReference type="PANTHER" id="PTHR31044">
    <property type="entry name" value="BETA-1,3 GLUCANASE"/>
    <property type="match status" value="1"/>
</dbReference>
<protein>
    <recommendedName>
        <fullName evidence="4">glucan endo-1,3-beta-D-glucosidase</fullName>
        <ecNumber evidence="4">3.2.1.39</ecNumber>
    </recommendedName>
    <alternativeName>
        <fullName evidence="14">(1-&gt;3)-beta-glucan endohydrolase</fullName>
    </alternativeName>
    <alternativeName>
        <fullName evidence="15">Beta-1,3-endoglucanase</fullName>
    </alternativeName>
</protein>
<dbReference type="GO" id="GO:0042973">
    <property type="term" value="F:glucan endo-1,3-beta-D-glucosidase activity"/>
    <property type="evidence" value="ECO:0007669"/>
    <property type="project" value="UniProtKB-EC"/>
</dbReference>
<comment type="subcellular location">
    <subcellularLocation>
        <location evidence="2">Cell membrane</location>
        <topology evidence="2">Lipid-anchor</topology>
        <topology evidence="2">GPI-anchor</topology>
    </subcellularLocation>
</comment>
<dbReference type="InterPro" id="IPR017853">
    <property type="entry name" value="GH"/>
</dbReference>
<keyword evidence="20" id="KW-1185">Reference proteome</keyword>
<dbReference type="GO" id="GO:0005886">
    <property type="term" value="C:plasma membrane"/>
    <property type="evidence" value="ECO:0000318"/>
    <property type="project" value="GO_Central"/>
</dbReference>
<evidence type="ECO:0000256" key="7">
    <source>
        <dbReference type="ARBA" id="ARBA00022729"/>
    </source>
</evidence>
<evidence type="ECO:0000256" key="16">
    <source>
        <dbReference type="RuleBase" id="RU004335"/>
    </source>
</evidence>
<evidence type="ECO:0000256" key="3">
    <source>
        <dbReference type="ARBA" id="ARBA00008773"/>
    </source>
</evidence>
<evidence type="ECO:0000256" key="14">
    <source>
        <dbReference type="ARBA" id="ARBA00033335"/>
    </source>
</evidence>
<evidence type="ECO:0000256" key="2">
    <source>
        <dbReference type="ARBA" id="ARBA00004609"/>
    </source>
</evidence>
<evidence type="ECO:0000256" key="17">
    <source>
        <dbReference type="SAM" id="SignalP"/>
    </source>
</evidence>
<evidence type="ECO:0000256" key="9">
    <source>
        <dbReference type="ARBA" id="ARBA00023136"/>
    </source>
</evidence>
<dbReference type="FunCoup" id="B9SGZ4">
    <property type="interactions" value="248"/>
</dbReference>
<dbReference type="AlphaFoldDB" id="B9SGZ4"/>
<accession>B9SGZ4</accession>
<evidence type="ECO:0000256" key="8">
    <source>
        <dbReference type="ARBA" id="ARBA00022801"/>
    </source>
</evidence>
<keyword evidence="13 19" id="KW-0326">Glycosidase</keyword>
<feature type="signal peptide" evidence="17">
    <location>
        <begin position="1"/>
        <end position="22"/>
    </location>
</feature>
<dbReference type="Proteomes" id="UP000008311">
    <property type="component" value="Unassembled WGS sequence"/>
</dbReference>
<evidence type="ECO:0000259" key="18">
    <source>
        <dbReference type="SMART" id="SM00768"/>
    </source>
</evidence>
<organism evidence="19 20">
    <name type="scientific">Ricinus communis</name>
    <name type="common">Castor bean</name>
    <dbReference type="NCBI Taxonomy" id="3988"/>
    <lineage>
        <taxon>Eukaryota</taxon>
        <taxon>Viridiplantae</taxon>
        <taxon>Streptophyta</taxon>
        <taxon>Embryophyta</taxon>
        <taxon>Tracheophyta</taxon>
        <taxon>Spermatophyta</taxon>
        <taxon>Magnoliopsida</taxon>
        <taxon>eudicotyledons</taxon>
        <taxon>Gunneridae</taxon>
        <taxon>Pentapetalae</taxon>
        <taxon>rosids</taxon>
        <taxon>fabids</taxon>
        <taxon>Malpighiales</taxon>
        <taxon>Euphorbiaceae</taxon>
        <taxon>Acalyphoideae</taxon>
        <taxon>Acalypheae</taxon>
        <taxon>Ricinus</taxon>
    </lineage>
</organism>
<evidence type="ECO:0000256" key="5">
    <source>
        <dbReference type="ARBA" id="ARBA00022475"/>
    </source>
</evidence>
<feature type="chain" id="PRO_5002891441" description="glucan endo-1,3-beta-D-glucosidase" evidence="17">
    <location>
        <begin position="23"/>
        <end position="431"/>
    </location>
</feature>
<dbReference type="InterPro" id="IPR044788">
    <property type="entry name" value="X8_dom_prot"/>
</dbReference>
<dbReference type="GO" id="GO:0098552">
    <property type="term" value="C:side of membrane"/>
    <property type="evidence" value="ECO:0007669"/>
    <property type="project" value="UniProtKB-KW"/>
</dbReference>
<gene>
    <name evidence="19" type="ORF">RCOM_0579610</name>
</gene>
<name>B9SGZ4_RICCO</name>